<accession>A0A914HPM5</accession>
<dbReference type="InterPro" id="IPR001680">
    <property type="entry name" value="WD40_rpt"/>
</dbReference>
<feature type="repeat" description="WD" evidence="1">
    <location>
        <begin position="81"/>
        <end position="118"/>
    </location>
</feature>
<dbReference type="AlphaFoldDB" id="A0A914HPM5"/>
<dbReference type="WBParaSite" id="Gr19_v10_g327.t1">
    <property type="protein sequence ID" value="Gr19_v10_g327.t1"/>
    <property type="gene ID" value="Gr19_v10_g327"/>
</dbReference>
<protein>
    <submittedName>
        <fullName evidence="4">Uncharacterized protein</fullName>
    </submittedName>
</protein>
<dbReference type="InterPro" id="IPR036322">
    <property type="entry name" value="WD40_repeat_dom_sf"/>
</dbReference>
<keyword evidence="1" id="KW-0853">WD repeat</keyword>
<feature type="region of interest" description="Disordered" evidence="2">
    <location>
        <begin position="37"/>
        <end position="58"/>
    </location>
</feature>
<dbReference type="PROSITE" id="PS50294">
    <property type="entry name" value="WD_REPEATS_REGION"/>
    <property type="match status" value="1"/>
</dbReference>
<reference evidence="4" key="1">
    <citation type="submission" date="2022-11" db="UniProtKB">
        <authorList>
            <consortium name="WormBaseParasite"/>
        </authorList>
    </citation>
    <scope>IDENTIFICATION</scope>
</reference>
<evidence type="ECO:0000313" key="4">
    <source>
        <dbReference type="WBParaSite" id="Gr19_v10_g327.t1"/>
    </source>
</evidence>
<evidence type="ECO:0000256" key="1">
    <source>
        <dbReference type="PROSITE-ProRule" id="PRU00221"/>
    </source>
</evidence>
<sequence length="118" mass="13296">MDFLQSDSFAFIQGPFKENTVEPSASFNQLSKEAENFKDDIRTQKAKNPADDTKQSLSDVSISRKNFMKIDSMFFALRKTLHGHMSKVSTMHWAADSRLLLSASQDGKMGGYSQHLSK</sequence>
<dbReference type="Proteomes" id="UP000887572">
    <property type="component" value="Unplaced"/>
</dbReference>
<keyword evidence="3" id="KW-1185">Reference proteome</keyword>
<proteinExistence type="predicted"/>
<dbReference type="GO" id="GO:0007165">
    <property type="term" value="P:signal transduction"/>
    <property type="evidence" value="ECO:0007669"/>
    <property type="project" value="InterPro"/>
</dbReference>
<dbReference type="PROSITE" id="PS50082">
    <property type="entry name" value="WD_REPEATS_2"/>
    <property type="match status" value="1"/>
</dbReference>
<dbReference type="InterPro" id="IPR015943">
    <property type="entry name" value="WD40/YVTN_repeat-like_dom_sf"/>
</dbReference>
<dbReference type="PANTHER" id="PTHR19850">
    <property type="entry name" value="GUANINE NUCLEOTIDE-BINDING PROTEIN BETA G PROTEIN BETA"/>
    <property type="match status" value="1"/>
</dbReference>
<dbReference type="InterPro" id="IPR016346">
    <property type="entry name" value="G-protein_beta_1-5"/>
</dbReference>
<organism evidence="3 4">
    <name type="scientific">Globodera rostochiensis</name>
    <name type="common">Golden nematode worm</name>
    <name type="synonym">Heterodera rostochiensis</name>
    <dbReference type="NCBI Taxonomy" id="31243"/>
    <lineage>
        <taxon>Eukaryota</taxon>
        <taxon>Metazoa</taxon>
        <taxon>Ecdysozoa</taxon>
        <taxon>Nematoda</taxon>
        <taxon>Chromadorea</taxon>
        <taxon>Rhabditida</taxon>
        <taxon>Tylenchina</taxon>
        <taxon>Tylenchomorpha</taxon>
        <taxon>Tylenchoidea</taxon>
        <taxon>Heteroderidae</taxon>
        <taxon>Heteroderinae</taxon>
        <taxon>Globodera</taxon>
    </lineage>
</organism>
<feature type="compositionally biased region" description="Basic and acidic residues" evidence="2">
    <location>
        <begin position="37"/>
        <end position="54"/>
    </location>
</feature>
<dbReference type="SUPFAM" id="SSF50978">
    <property type="entry name" value="WD40 repeat-like"/>
    <property type="match status" value="1"/>
</dbReference>
<name>A0A914HPM5_GLORO</name>
<dbReference type="Gene3D" id="2.130.10.10">
    <property type="entry name" value="YVTN repeat-like/Quinoprotein amine dehydrogenase"/>
    <property type="match status" value="1"/>
</dbReference>
<evidence type="ECO:0000256" key="2">
    <source>
        <dbReference type="SAM" id="MobiDB-lite"/>
    </source>
</evidence>
<evidence type="ECO:0000313" key="3">
    <source>
        <dbReference type="Proteomes" id="UP000887572"/>
    </source>
</evidence>